<evidence type="ECO:0000256" key="6">
    <source>
        <dbReference type="ARBA" id="ARBA00044891"/>
    </source>
</evidence>
<reference evidence="20" key="1">
    <citation type="journal article" date="2022" name="G3 (Bethesda)">
        <title>High quality genome of the basidiomycete yeast Dioszegia hungarica PDD-24b-2 isolated from cloud water.</title>
        <authorList>
            <person name="Jarrige D."/>
            <person name="Haridas S."/>
            <person name="Bleykasten-Grosshans C."/>
            <person name="Joly M."/>
            <person name="Nadalig T."/>
            <person name="Sancelme M."/>
            <person name="Vuilleumier S."/>
            <person name="Grigoriev I.V."/>
            <person name="Amato P."/>
            <person name="Bringel F."/>
        </authorList>
    </citation>
    <scope>NUCLEOTIDE SEQUENCE</scope>
    <source>
        <strain evidence="20">PDD-24b-2</strain>
    </source>
</reference>
<comment type="caution">
    <text evidence="20">The sequence shown here is derived from an EMBL/GenBank/DDBJ whole genome shotgun (WGS) entry which is preliminary data.</text>
</comment>
<comment type="catalytic activity">
    <reaction evidence="10">
        <text>L-lysyl-L-lysine(out) = L-lysyl-L-lysine(in)</text>
        <dbReference type="Rhea" id="RHEA:79403"/>
        <dbReference type="ChEBI" id="CHEBI:229956"/>
    </reaction>
</comment>
<protein>
    <recommendedName>
        <fullName evidence="15">Lysosomal dipeptide transporter MFSD1</fullName>
    </recommendedName>
    <alternativeName>
        <fullName evidence="16">Major facilitator superfamily domain-containing protein 1</fullName>
    </alternativeName>
</protein>
<comment type="catalytic activity">
    <reaction evidence="12">
        <text>L-histidyl-L-alpha-amino acid(out) = L-histidyl-L-alpha-amino acid(in)</text>
        <dbReference type="Rhea" id="RHEA:79379"/>
        <dbReference type="ChEBI" id="CHEBI:229964"/>
    </reaction>
</comment>
<dbReference type="InterPro" id="IPR011701">
    <property type="entry name" value="MFS"/>
</dbReference>
<name>A0AA38H9U2_9TREE</name>
<evidence type="ECO:0000256" key="11">
    <source>
        <dbReference type="ARBA" id="ARBA00044903"/>
    </source>
</evidence>
<evidence type="ECO:0000256" key="15">
    <source>
        <dbReference type="ARBA" id="ARBA00044985"/>
    </source>
</evidence>
<feature type="transmembrane region" description="Helical" evidence="19">
    <location>
        <begin position="274"/>
        <end position="295"/>
    </location>
</feature>
<dbReference type="Gene3D" id="1.20.1250.20">
    <property type="entry name" value="MFS general substrate transporter like domains"/>
    <property type="match status" value="2"/>
</dbReference>
<evidence type="ECO:0000256" key="14">
    <source>
        <dbReference type="ARBA" id="ARBA00044924"/>
    </source>
</evidence>
<dbReference type="GO" id="GO:0016020">
    <property type="term" value="C:membrane"/>
    <property type="evidence" value="ECO:0007669"/>
    <property type="project" value="UniProtKB-SubCell"/>
</dbReference>
<comment type="catalytic activity">
    <reaction evidence="7">
        <text>L-alpha-aminoacyl-L-lysine(out) = L-alpha-aminoacyl-L-lysine(in)</text>
        <dbReference type="Rhea" id="RHEA:79383"/>
        <dbReference type="ChEBI" id="CHEBI:229966"/>
    </reaction>
</comment>
<evidence type="ECO:0000256" key="10">
    <source>
        <dbReference type="ARBA" id="ARBA00044900"/>
    </source>
</evidence>
<comment type="subcellular location">
    <subcellularLocation>
        <location evidence="1">Membrane</location>
        <topology evidence="1">Multi-pass membrane protein</topology>
    </subcellularLocation>
</comment>
<gene>
    <name evidence="20" type="ORF">MKK02DRAFT_26513</name>
</gene>
<feature type="transmembrane region" description="Helical" evidence="19">
    <location>
        <begin position="176"/>
        <end position="201"/>
    </location>
</feature>
<feature type="transmembrane region" description="Helical" evidence="19">
    <location>
        <begin position="83"/>
        <end position="104"/>
    </location>
</feature>
<keyword evidence="19" id="KW-0812">Transmembrane</keyword>
<evidence type="ECO:0000256" key="8">
    <source>
        <dbReference type="ARBA" id="ARBA00044898"/>
    </source>
</evidence>
<proteinExistence type="predicted"/>
<feature type="transmembrane region" description="Helical" evidence="19">
    <location>
        <begin position="334"/>
        <end position="355"/>
    </location>
</feature>
<dbReference type="SUPFAM" id="SSF103473">
    <property type="entry name" value="MFS general substrate transporter"/>
    <property type="match status" value="1"/>
</dbReference>
<feature type="transmembrane region" description="Helical" evidence="19">
    <location>
        <begin position="20"/>
        <end position="41"/>
    </location>
</feature>
<evidence type="ECO:0000256" key="4">
    <source>
        <dbReference type="ARBA" id="ARBA00044881"/>
    </source>
</evidence>
<comment type="catalytic activity">
    <reaction evidence="8">
        <text>L-aspartyl-L-lysine(out) = L-aspartyl-L-lysine(in)</text>
        <dbReference type="Rhea" id="RHEA:79411"/>
        <dbReference type="ChEBI" id="CHEBI:229953"/>
    </reaction>
</comment>
<comment type="function">
    <text evidence="17">Lysosomal dipeptide uniporter that selectively exports lysine, arginine or histidine-containing dipeptides with a net positive charge from the lysosome lumen into the cytosol. Could play a role in a specific type of protein O-glycosylation indirectly regulating macrophages migration and tissue invasion. Also essential for liver homeostasis.</text>
</comment>
<dbReference type="PANTHER" id="PTHR23512:SF12">
    <property type="entry name" value="TRANSPORTER, PUTATIVE (AFU_ORTHOLOGUE AFUA_4G00260)-RELATED"/>
    <property type="match status" value="1"/>
</dbReference>
<evidence type="ECO:0000256" key="9">
    <source>
        <dbReference type="ARBA" id="ARBA00044899"/>
    </source>
</evidence>
<evidence type="ECO:0000313" key="20">
    <source>
        <dbReference type="EMBL" id="KAI9636201.1"/>
    </source>
</evidence>
<keyword evidence="19" id="KW-1133">Transmembrane helix</keyword>
<dbReference type="RefSeq" id="XP_052945978.1">
    <property type="nucleotide sequence ID" value="XM_053087208.1"/>
</dbReference>
<dbReference type="GO" id="GO:0022857">
    <property type="term" value="F:transmembrane transporter activity"/>
    <property type="evidence" value="ECO:0007669"/>
    <property type="project" value="InterPro"/>
</dbReference>
<comment type="subunit">
    <text evidence="18">Homodimer. Interacts with lysosomal protein GLMP (via lumenal domain); the interaction starts while both proteins are still in the endoplasmic reticulum and is required for stabilization of MFSD1 in lysosomes but has no direct effect on its targeting to lysosomes or transporter activity.</text>
</comment>
<comment type="catalytic activity">
    <reaction evidence="2">
        <text>L-lysyl-L-alanine(out) = L-lysyl-L-alanine(in)</text>
        <dbReference type="Rhea" id="RHEA:79399"/>
        <dbReference type="ChEBI" id="CHEBI:229954"/>
    </reaction>
</comment>
<evidence type="ECO:0000256" key="2">
    <source>
        <dbReference type="ARBA" id="ARBA00044876"/>
    </source>
</evidence>
<dbReference type="GeneID" id="77726409"/>
<dbReference type="PANTHER" id="PTHR23512">
    <property type="entry name" value="MAJOR FACILITATOR SUPERFAMILY DOMAIN-CONTAINING PROTEIN 1"/>
    <property type="match status" value="1"/>
</dbReference>
<comment type="catalytic activity">
    <reaction evidence="3">
        <text>L-histidyl-glycine(out) = L-histidyl-glycine(in)</text>
        <dbReference type="Rhea" id="RHEA:79395"/>
        <dbReference type="ChEBI" id="CHEBI:229957"/>
    </reaction>
</comment>
<evidence type="ECO:0000256" key="16">
    <source>
        <dbReference type="ARBA" id="ARBA00045018"/>
    </source>
</evidence>
<comment type="catalytic activity">
    <reaction evidence="5">
        <text>L-alpha-aminoacyl-L-histidine(out) = L-alpha-aminoacyl-L-histidine(in)</text>
        <dbReference type="Rhea" id="RHEA:79375"/>
        <dbReference type="ChEBI" id="CHEBI:229967"/>
    </reaction>
</comment>
<comment type="catalytic activity">
    <reaction evidence="4">
        <text>L-alpha-aminoacyl-L-arginine(out) = L-alpha-aminoacyl-L-arginine(in)</text>
        <dbReference type="Rhea" id="RHEA:79367"/>
        <dbReference type="ChEBI" id="CHEBI:229968"/>
    </reaction>
</comment>
<organism evidence="20 21">
    <name type="scientific">Dioszegia hungarica</name>
    <dbReference type="NCBI Taxonomy" id="4972"/>
    <lineage>
        <taxon>Eukaryota</taxon>
        <taxon>Fungi</taxon>
        <taxon>Dikarya</taxon>
        <taxon>Basidiomycota</taxon>
        <taxon>Agaricomycotina</taxon>
        <taxon>Tremellomycetes</taxon>
        <taxon>Tremellales</taxon>
        <taxon>Bulleribasidiaceae</taxon>
        <taxon>Dioszegia</taxon>
    </lineage>
</organism>
<comment type="catalytic activity">
    <reaction evidence="6">
        <text>L-lysyl-L-alpha-amino acid(out) = L-lysyl-L-alpha-amino acid(in)</text>
        <dbReference type="Rhea" id="RHEA:79387"/>
        <dbReference type="ChEBI" id="CHEBI:229965"/>
    </reaction>
</comment>
<feature type="transmembrane region" description="Helical" evidence="19">
    <location>
        <begin position="457"/>
        <end position="483"/>
    </location>
</feature>
<evidence type="ECO:0000256" key="5">
    <source>
        <dbReference type="ARBA" id="ARBA00044884"/>
    </source>
</evidence>
<evidence type="ECO:0000313" key="21">
    <source>
        <dbReference type="Proteomes" id="UP001164286"/>
    </source>
</evidence>
<evidence type="ECO:0000256" key="17">
    <source>
        <dbReference type="ARBA" id="ARBA00045709"/>
    </source>
</evidence>
<dbReference type="InterPro" id="IPR052187">
    <property type="entry name" value="MFSD1"/>
</dbReference>
<comment type="catalytic activity">
    <reaction evidence="13">
        <text>L-alanyl-L-lysine(out) = L-alanyl-L-lysine(in)</text>
        <dbReference type="Rhea" id="RHEA:79415"/>
        <dbReference type="ChEBI" id="CHEBI:192470"/>
    </reaction>
</comment>
<dbReference type="Pfam" id="PF07690">
    <property type="entry name" value="MFS_1"/>
    <property type="match status" value="1"/>
</dbReference>
<evidence type="ECO:0000256" key="13">
    <source>
        <dbReference type="ARBA" id="ARBA00044919"/>
    </source>
</evidence>
<evidence type="ECO:0000256" key="12">
    <source>
        <dbReference type="ARBA" id="ARBA00044912"/>
    </source>
</evidence>
<evidence type="ECO:0000256" key="18">
    <source>
        <dbReference type="ARBA" id="ARBA00046376"/>
    </source>
</evidence>
<feature type="transmembrane region" description="Helical" evidence="19">
    <location>
        <begin position="110"/>
        <end position="128"/>
    </location>
</feature>
<sequence length="503" mass="55003">MAKISTTNIVDIPAKYRWTAFAFILVYSTGAAFCEATLGPLKSTLLKELKINNTQFSTISTASNIVNTVLPAIGGIGMDYVGAVYAALIASMFCVVGSVVAATSANTNRVGLLIGGRILMGFGSIVVIETSQNKLYAHWFKGSTLALVIALDLSWGQLTGMVARLVTIPMAQINGWYGWALWIPSMLTVLCTAIIVGYLLYERSVPAMYRPNNGSDVRGKMSGSPFRMRSTQLTSRPTFFWIICGTEIFQNSARTVYSVNLADIQERTRGTSTLGAGFNSAFQSLLQIVTVPILGMFFDRYGWRMPFVSFGAALYVIVFALIGLTTVNPLGPIILGSFALAFNVLPFIGSIPILINDESLMGTAYGIWSSFIACNNILLEIATGSIQDKTPGQSYERVIYCLIAIKAFQICLGPIYDYLDGKLLGHSLRKSEAERIALQKEQEARGEEFKGWKVKKWVFWLFGGQLAAMVTCSWIVSLLLAFATGIEVDGQIYLVYTIGARQR</sequence>
<comment type="catalytic activity">
    <reaction evidence="11">
        <text>L-arginyl-glycine(out) = L-arginyl-glycine(in)</text>
        <dbReference type="Rhea" id="RHEA:79391"/>
        <dbReference type="ChEBI" id="CHEBI:229955"/>
    </reaction>
</comment>
<keyword evidence="21" id="KW-1185">Reference proteome</keyword>
<evidence type="ECO:0000256" key="1">
    <source>
        <dbReference type="ARBA" id="ARBA00004141"/>
    </source>
</evidence>
<comment type="catalytic activity">
    <reaction evidence="14">
        <text>L-lysyl-glycine(out) = L-lysyl-glycine(in)</text>
        <dbReference type="Rhea" id="RHEA:79407"/>
        <dbReference type="ChEBI" id="CHEBI:191202"/>
    </reaction>
</comment>
<dbReference type="InterPro" id="IPR036259">
    <property type="entry name" value="MFS_trans_sf"/>
</dbReference>
<evidence type="ECO:0000256" key="7">
    <source>
        <dbReference type="ARBA" id="ARBA00044893"/>
    </source>
</evidence>
<dbReference type="EMBL" id="JAKWFO010000005">
    <property type="protein sequence ID" value="KAI9636201.1"/>
    <property type="molecule type" value="Genomic_DNA"/>
</dbReference>
<feature type="transmembrane region" description="Helical" evidence="19">
    <location>
        <begin position="307"/>
        <end position="327"/>
    </location>
</feature>
<feature type="transmembrane region" description="Helical" evidence="19">
    <location>
        <begin position="367"/>
        <end position="386"/>
    </location>
</feature>
<accession>A0AA38H9U2</accession>
<evidence type="ECO:0000256" key="3">
    <source>
        <dbReference type="ARBA" id="ARBA00044878"/>
    </source>
</evidence>
<comment type="catalytic activity">
    <reaction evidence="9">
        <text>L-arginyl-L-alpha-amino acid(out) = L-arginyl-L-alpha-amino acid(in)</text>
        <dbReference type="Rhea" id="RHEA:79371"/>
        <dbReference type="ChEBI" id="CHEBI:84315"/>
    </reaction>
</comment>
<keyword evidence="19" id="KW-0472">Membrane</keyword>
<evidence type="ECO:0000256" key="19">
    <source>
        <dbReference type="SAM" id="Phobius"/>
    </source>
</evidence>
<dbReference type="Proteomes" id="UP001164286">
    <property type="component" value="Unassembled WGS sequence"/>
</dbReference>
<feature type="transmembrane region" description="Helical" evidence="19">
    <location>
        <begin position="398"/>
        <end position="416"/>
    </location>
</feature>
<dbReference type="AlphaFoldDB" id="A0AA38H9U2"/>